<dbReference type="RefSeq" id="WP_182620752.1">
    <property type="nucleotide sequence ID" value="NZ_BAAATF010000001.1"/>
</dbReference>
<comment type="caution">
    <text evidence="4">The sequence shown here is derived from an EMBL/GenBank/DDBJ whole genome shotgun (WGS) entry which is preliminary data.</text>
</comment>
<gene>
    <name evidence="4" type="ORF">FHX71_005673</name>
</gene>
<feature type="transmembrane region" description="Helical" evidence="2">
    <location>
        <begin position="202"/>
        <end position="220"/>
    </location>
</feature>
<accession>A0A7W3JF39</accession>
<evidence type="ECO:0000259" key="3">
    <source>
        <dbReference type="Pfam" id="PF02517"/>
    </source>
</evidence>
<reference evidence="4 5" key="1">
    <citation type="submission" date="2020-07" db="EMBL/GenBank/DDBJ databases">
        <title>Sequencing the genomes of 1000 actinobacteria strains.</title>
        <authorList>
            <person name="Klenk H.-P."/>
        </authorList>
    </citation>
    <scope>NUCLEOTIDE SEQUENCE [LARGE SCALE GENOMIC DNA]</scope>
    <source>
        <strain evidence="4 5">DSM 44121</strain>
    </source>
</reference>
<feature type="transmembrane region" description="Helical" evidence="2">
    <location>
        <begin position="126"/>
        <end position="148"/>
    </location>
</feature>
<dbReference type="AlphaFoldDB" id="A0A7W3JF39"/>
<dbReference type="GO" id="GO:0004175">
    <property type="term" value="F:endopeptidase activity"/>
    <property type="evidence" value="ECO:0007669"/>
    <property type="project" value="UniProtKB-ARBA"/>
</dbReference>
<keyword evidence="2" id="KW-0812">Transmembrane</keyword>
<feature type="transmembrane region" description="Helical" evidence="2">
    <location>
        <begin position="282"/>
        <end position="305"/>
    </location>
</feature>
<organism evidence="4 5">
    <name type="scientific">Promicromonospora sukumoe</name>
    <dbReference type="NCBI Taxonomy" id="88382"/>
    <lineage>
        <taxon>Bacteria</taxon>
        <taxon>Bacillati</taxon>
        <taxon>Actinomycetota</taxon>
        <taxon>Actinomycetes</taxon>
        <taxon>Micrococcales</taxon>
        <taxon>Promicromonosporaceae</taxon>
        <taxon>Promicromonospora</taxon>
    </lineage>
</organism>
<feature type="transmembrane region" description="Helical" evidence="2">
    <location>
        <begin position="154"/>
        <end position="176"/>
    </location>
</feature>
<evidence type="ECO:0000256" key="2">
    <source>
        <dbReference type="SAM" id="Phobius"/>
    </source>
</evidence>
<dbReference type="Proteomes" id="UP000540568">
    <property type="component" value="Unassembled WGS sequence"/>
</dbReference>
<feature type="transmembrane region" description="Helical" evidence="2">
    <location>
        <begin position="226"/>
        <end position="247"/>
    </location>
</feature>
<evidence type="ECO:0000313" key="5">
    <source>
        <dbReference type="Proteomes" id="UP000540568"/>
    </source>
</evidence>
<dbReference type="EMBL" id="JACGWV010000003">
    <property type="protein sequence ID" value="MBA8811666.1"/>
    <property type="molecule type" value="Genomic_DNA"/>
</dbReference>
<keyword evidence="2" id="KW-1133">Transmembrane helix</keyword>
<sequence>MMRTPEPLGPQGADPHAGAAAAALPGTWPDRPFGVHFRMSRWKSLVVLVAIPLILLLVQIILFQGVVLIEGPADPSKPALTPLTIAATGLSTAVTAVLATLLVARMAKVPWRAVFRHTRAFDRRRLGVYLLGAAVVVGLGTIATALIAPGSSGWGAFEVGPLVVATIAVTLVFTPLQAAGEEVAFRGAAVPAAGSWFRSTRLGVVFGILVSGVLFAAVHVTLDPWLVSYLIVFSACTVIMGLISGGLEAAMAFHVSNNVLVGLVNALFAGGGSSVVDRGVGSGPGAALIILMVMNVLAVLMVWFIERTGRFAIRTRRATLPAAS</sequence>
<dbReference type="InterPro" id="IPR003675">
    <property type="entry name" value="Rce1/LyrA-like_dom"/>
</dbReference>
<dbReference type="Pfam" id="PF02517">
    <property type="entry name" value="Rce1-like"/>
    <property type="match status" value="1"/>
</dbReference>
<feature type="compositionally biased region" description="Low complexity" evidence="1">
    <location>
        <begin position="9"/>
        <end position="21"/>
    </location>
</feature>
<feature type="domain" description="CAAX prenyl protease 2/Lysostaphin resistance protein A-like" evidence="3">
    <location>
        <begin position="166"/>
        <end position="260"/>
    </location>
</feature>
<feature type="transmembrane region" description="Helical" evidence="2">
    <location>
        <begin position="45"/>
        <end position="67"/>
    </location>
</feature>
<keyword evidence="4" id="KW-0378">Hydrolase</keyword>
<proteinExistence type="predicted"/>
<keyword evidence="5" id="KW-1185">Reference proteome</keyword>
<evidence type="ECO:0000313" key="4">
    <source>
        <dbReference type="EMBL" id="MBA8811666.1"/>
    </source>
</evidence>
<feature type="transmembrane region" description="Helical" evidence="2">
    <location>
        <begin position="79"/>
        <end position="105"/>
    </location>
</feature>
<name>A0A7W3JF39_9MICO</name>
<dbReference type="GO" id="GO:0080120">
    <property type="term" value="P:CAAX-box protein maturation"/>
    <property type="evidence" value="ECO:0007669"/>
    <property type="project" value="UniProtKB-ARBA"/>
</dbReference>
<evidence type="ECO:0000256" key="1">
    <source>
        <dbReference type="SAM" id="MobiDB-lite"/>
    </source>
</evidence>
<feature type="region of interest" description="Disordered" evidence="1">
    <location>
        <begin position="1"/>
        <end position="21"/>
    </location>
</feature>
<feature type="transmembrane region" description="Helical" evidence="2">
    <location>
        <begin position="259"/>
        <end position="276"/>
    </location>
</feature>
<dbReference type="GO" id="GO:0006508">
    <property type="term" value="P:proteolysis"/>
    <property type="evidence" value="ECO:0007669"/>
    <property type="project" value="UniProtKB-KW"/>
</dbReference>
<keyword evidence="4" id="KW-0645">Protease</keyword>
<keyword evidence="2" id="KW-0472">Membrane</keyword>
<protein>
    <submittedName>
        <fullName evidence="4">Membrane protease YdiL (CAAX protease family)</fullName>
    </submittedName>
</protein>